<evidence type="ECO:0000256" key="2">
    <source>
        <dbReference type="SAM" id="Phobius"/>
    </source>
</evidence>
<evidence type="ECO:0000313" key="3">
    <source>
        <dbReference type="EMBL" id="KYK63941.1"/>
    </source>
</evidence>
<dbReference type="VEuPathDB" id="ToxoDB:TGPRC2_249740"/>
<comment type="caution">
    <text evidence="3">The sequence shown here is derived from an EMBL/GenBank/DDBJ whole genome shotgun (WGS) entry which is preliminary data.</text>
</comment>
<feature type="region of interest" description="Disordered" evidence="1">
    <location>
        <begin position="85"/>
        <end position="124"/>
    </location>
</feature>
<organism evidence="3 4">
    <name type="scientific">Toxoplasma gondii TgCatPRC2</name>
    <dbReference type="NCBI Taxonomy" id="1130821"/>
    <lineage>
        <taxon>Eukaryota</taxon>
        <taxon>Sar</taxon>
        <taxon>Alveolata</taxon>
        <taxon>Apicomplexa</taxon>
        <taxon>Conoidasida</taxon>
        <taxon>Coccidia</taxon>
        <taxon>Eucoccidiorida</taxon>
        <taxon>Eimeriorina</taxon>
        <taxon>Sarcocystidae</taxon>
        <taxon>Toxoplasma</taxon>
    </lineage>
</organism>
<gene>
    <name evidence="3" type="ORF">TGPRC2_249740</name>
</gene>
<feature type="compositionally biased region" description="Basic and acidic residues" evidence="1">
    <location>
        <begin position="85"/>
        <end position="109"/>
    </location>
</feature>
<reference evidence="4" key="1">
    <citation type="submission" date="2016-03" db="EMBL/GenBank/DDBJ databases">
        <authorList>
            <person name="Sibley D."/>
            <person name="Venepally P."/>
            <person name="Karamycheva S."/>
            <person name="Hadjithomas M."/>
            <person name="Khan A."/>
            <person name="Brunk B."/>
            <person name="Roos D."/>
            <person name="Caler E."/>
            <person name="Lorenzi H."/>
        </authorList>
    </citation>
    <scope>NUCLEOTIDE SEQUENCE [LARGE SCALE GENOMIC DNA]</scope>
    <source>
        <strain evidence="4">TgCatPRC2</strain>
    </source>
</reference>
<feature type="transmembrane region" description="Helical" evidence="2">
    <location>
        <begin position="59"/>
        <end position="77"/>
    </location>
</feature>
<protein>
    <submittedName>
        <fullName evidence="3">Translation machinery associated tma7 protein</fullName>
    </submittedName>
</protein>
<dbReference type="Proteomes" id="UP000075225">
    <property type="component" value="Unassembled WGS sequence"/>
</dbReference>
<evidence type="ECO:0000313" key="4">
    <source>
        <dbReference type="Proteomes" id="UP000075225"/>
    </source>
</evidence>
<dbReference type="AlphaFoldDB" id="A0A151H3L2"/>
<evidence type="ECO:0000256" key="1">
    <source>
        <dbReference type="SAM" id="MobiDB-lite"/>
    </source>
</evidence>
<keyword evidence="2" id="KW-1133">Transmembrane helix</keyword>
<dbReference type="EMBL" id="AHZP02002478">
    <property type="protein sequence ID" value="KYK63941.1"/>
    <property type="molecule type" value="Genomic_DNA"/>
</dbReference>
<sequence length="212" mass="24673">FANDVRSDGGRKGLRRCSRDHQRRTETLELRQRIYRLFAGDVSCEKWPLFVFLNSFRPSFALLVFCSLSPFFFFRTCRKDADRKSRRQEKTSKAAEKSELRRRDRHGVQEEAEPTGSGRGGCSQGSACKECREEEVIFFAARGELFSFLLSFSPENFESIKDGETRPVSSRLRLSHIRKTDVCQSVCRLFARSEFSVVWFFPFFSHAFRSLC</sequence>
<accession>A0A151H3L2</accession>
<keyword evidence="2" id="KW-0472">Membrane</keyword>
<keyword evidence="2" id="KW-0812">Transmembrane</keyword>
<name>A0A151H3L2_TOXGO</name>
<proteinExistence type="predicted"/>
<feature type="non-terminal residue" evidence="3">
    <location>
        <position position="1"/>
    </location>
</feature>